<dbReference type="EMBL" id="KV440971">
    <property type="protein sequence ID" value="OAD80323.1"/>
    <property type="molecule type" value="Genomic_DNA"/>
</dbReference>
<dbReference type="Proteomes" id="UP000077315">
    <property type="component" value="Unassembled WGS sequence"/>
</dbReference>
<keyword evidence="1" id="KW-0862">Zinc</keyword>
<accession>A0A162V6D4</accession>
<dbReference type="InParanoid" id="A0A162V6D4"/>
<dbReference type="InterPro" id="IPR007527">
    <property type="entry name" value="Znf_SWIM"/>
</dbReference>
<sequence>MPMYKNETEEFVFEAEEEYQLWLTNNSACHANWVVQNSNKSKRKVPVGALINPNLIKVTQYIKCDYSGTKAKSSKKQAVENDELPVVKHRNTTGNSIKVGCLAALVVKFLNGGKINEHFEKNLDWKAIKGLLRLEDVKLEEMENSMSMTSIPSAMMIQYKNVHNAIVARITNSTRKHYKDEIKKGYQTMFDTYNSVGPLLFLENAEEWYLDSTHKTCKSFLDNKDCYLMSVAIYNPVTNKGVPVAFFVISIECSYTIARWLNWLKDTNSLKVKQIMIDCSPIEQKAIRDTFGPSVTISNAHLETKNVRANICAALNLIMHSNNEADYNAHWQKFRLDYGMQFPVLMSYMEVTWEPKKKSWDAVCHTNNLIESYHTQLKSFYLGWSHDCRIDRIIYILSQLAERDYRQDTLETYFGIKSIRLSVADTEQKRKASVIAIERANGLVEEVEPQELQAYKMYSCKSFGERCELVYFIKFTTHLHDCSCPDSARLCKHIFLVSRVFDLPVTVRRNVVLDSAVLFGLDNIALLENQMSKDEQKANLLLMNESLERIWKQVYTSSKTFEQKEVLLDLMKKTSNFYSLL</sequence>
<keyword evidence="4" id="KW-1185">Reference proteome</keyword>
<keyword evidence="1" id="KW-0863">Zinc-finger</keyword>
<evidence type="ECO:0000313" key="4">
    <source>
        <dbReference type="Proteomes" id="UP000077315"/>
    </source>
</evidence>
<proteinExistence type="predicted"/>
<evidence type="ECO:0000256" key="1">
    <source>
        <dbReference type="PROSITE-ProRule" id="PRU00325"/>
    </source>
</evidence>
<dbReference type="PROSITE" id="PS50966">
    <property type="entry name" value="ZF_SWIM"/>
    <property type="match status" value="1"/>
</dbReference>
<evidence type="ECO:0000259" key="2">
    <source>
        <dbReference type="PROSITE" id="PS50966"/>
    </source>
</evidence>
<gene>
    <name evidence="3" type="ORF">PHYBLDRAFT_160972</name>
</gene>
<dbReference type="RefSeq" id="XP_018298363.1">
    <property type="nucleotide sequence ID" value="XM_018434325.1"/>
</dbReference>
<dbReference type="GeneID" id="28995231"/>
<dbReference type="AlphaFoldDB" id="A0A162V6D4"/>
<dbReference type="STRING" id="763407.A0A162V6D4"/>
<reference evidence="4" key="1">
    <citation type="submission" date="2015-06" db="EMBL/GenBank/DDBJ databases">
        <title>Expansion of signal transduction pathways in fungi by whole-genome duplication.</title>
        <authorList>
            <consortium name="DOE Joint Genome Institute"/>
            <person name="Corrochano L.M."/>
            <person name="Kuo A."/>
            <person name="Marcet-Houben M."/>
            <person name="Polaino S."/>
            <person name="Salamov A."/>
            <person name="Villalobos J.M."/>
            <person name="Alvarez M.I."/>
            <person name="Avalos J."/>
            <person name="Benito E.P."/>
            <person name="Benoit I."/>
            <person name="Burger G."/>
            <person name="Camino L.P."/>
            <person name="Canovas D."/>
            <person name="Cerda-Olmedo E."/>
            <person name="Cheng J.-F."/>
            <person name="Dominguez A."/>
            <person name="Elias M."/>
            <person name="Eslava A.P."/>
            <person name="Glaser F."/>
            <person name="Grimwood J."/>
            <person name="Gutierrez G."/>
            <person name="Heitman J."/>
            <person name="Henrissat B."/>
            <person name="Iturriaga E.A."/>
            <person name="Lang B.F."/>
            <person name="Lavin J.L."/>
            <person name="Lee S."/>
            <person name="Li W."/>
            <person name="Lindquist E."/>
            <person name="Lopez-Garcia S."/>
            <person name="Luque E.M."/>
            <person name="Marcos A.T."/>
            <person name="Martin J."/>
            <person name="McCluskey K."/>
            <person name="Medina H.R."/>
            <person name="Miralles-Duran A."/>
            <person name="Miyazaki A."/>
            <person name="Munoz-Torres E."/>
            <person name="Oguiza J.A."/>
            <person name="Ohm R."/>
            <person name="Olmedo M."/>
            <person name="Orejas M."/>
            <person name="Ortiz-Castellanos L."/>
            <person name="Pisabarro A.G."/>
            <person name="Rodriguez-Romero J."/>
            <person name="Ruiz-Herrera J."/>
            <person name="Ruiz-Vazquez R."/>
            <person name="Sanz C."/>
            <person name="Schackwitz W."/>
            <person name="Schmutz J."/>
            <person name="Shahriari M."/>
            <person name="Shelest E."/>
            <person name="Silva-Franco F."/>
            <person name="Soanes D."/>
            <person name="Syed K."/>
            <person name="Tagua V.G."/>
            <person name="Talbot N.J."/>
            <person name="Thon M."/>
            <person name="De vries R.P."/>
            <person name="Wiebenga A."/>
            <person name="Yadav J.S."/>
            <person name="Braun E.L."/>
            <person name="Baker S."/>
            <person name="Garre V."/>
            <person name="Horwitz B."/>
            <person name="Torres-Martinez S."/>
            <person name="Idnurm A."/>
            <person name="Herrera-Estrella A."/>
            <person name="Gabaldon T."/>
            <person name="Grigoriev I.V."/>
        </authorList>
    </citation>
    <scope>NUCLEOTIDE SEQUENCE [LARGE SCALE GENOMIC DNA]</scope>
    <source>
        <strain evidence="4">NRRL 1555(-)</strain>
    </source>
</reference>
<dbReference type="VEuPathDB" id="FungiDB:PHYBLDRAFT_160972"/>
<protein>
    <recommendedName>
        <fullName evidence="2">SWIM-type domain-containing protein</fullName>
    </recommendedName>
</protein>
<evidence type="ECO:0000313" key="3">
    <source>
        <dbReference type="EMBL" id="OAD80323.1"/>
    </source>
</evidence>
<feature type="domain" description="SWIM-type" evidence="2">
    <location>
        <begin position="471"/>
        <end position="502"/>
    </location>
</feature>
<name>A0A162V6D4_PHYB8</name>
<organism evidence="3 4">
    <name type="scientific">Phycomyces blakesleeanus (strain ATCC 8743b / DSM 1359 / FGSC 10004 / NBRC 33097 / NRRL 1555)</name>
    <dbReference type="NCBI Taxonomy" id="763407"/>
    <lineage>
        <taxon>Eukaryota</taxon>
        <taxon>Fungi</taxon>
        <taxon>Fungi incertae sedis</taxon>
        <taxon>Mucoromycota</taxon>
        <taxon>Mucoromycotina</taxon>
        <taxon>Mucoromycetes</taxon>
        <taxon>Mucorales</taxon>
        <taxon>Phycomycetaceae</taxon>
        <taxon>Phycomyces</taxon>
    </lineage>
</organism>
<dbReference type="GO" id="GO:0008270">
    <property type="term" value="F:zinc ion binding"/>
    <property type="evidence" value="ECO:0007669"/>
    <property type="project" value="UniProtKB-KW"/>
</dbReference>
<dbReference type="OrthoDB" id="2289277at2759"/>
<keyword evidence="1" id="KW-0479">Metal-binding</keyword>